<evidence type="ECO:0000313" key="1">
    <source>
        <dbReference type="EMBL" id="MFC7090122.1"/>
    </source>
</evidence>
<dbReference type="Proteomes" id="UP001596411">
    <property type="component" value="Unassembled WGS sequence"/>
</dbReference>
<proteinExistence type="predicted"/>
<name>A0ABW2EVU3_9GAMM</name>
<dbReference type="PANTHER" id="PTHR30087">
    <property type="entry name" value="INNER MEMBRANE PROTEIN"/>
    <property type="match status" value="1"/>
</dbReference>
<organism evidence="1 2">
    <name type="scientific">Halomonas salifodinae</name>
    <dbReference type="NCBI Taxonomy" id="438745"/>
    <lineage>
        <taxon>Bacteria</taxon>
        <taxon>Pseudomonadati</taxon>
        <taxon>Pseudomonadota</taxon>
        <taxon>Gammaproteobacteria</taxon>
        <taxon>Oceanospirillales</taxon>
        <taxon>Halomonadaceae</taxon>
        <taxon>Halomonas</taxon>
    </lineage>
</organism>
<reference evidence="2" key="1">
    <citation type="journal article" date="2019" name="Int. J. Syst. Evol. Microbiol.">
        <title>The Global Catalogue of Microorganisms (GCM) 10K type strain sequencing project: providing services to taxonomists for standard genome sequencing and annotation.</title>
        <authorList>
            <consortium name="The Broad Institute Genomics Platform"/>
            <consortium name="The Broad Institute Genome Sequencing Center for Infectious Disease"/>
            <person name="Wu L."/>
            <person name="Ma J."/>
        </authorList>
    </citation>
    <scope>NUCLEOTIDE SEQUENCE [LARGE SCALE GENOMIC DNA]</scope>
    <source>
        <strain evidence="2">CGMCC 1.13666</strain>
    </source>
</reference>
<sequence length="172" mass="18085">MSGALKGADLEKLLVSACLLGKRVRYDGGSLALTGQVIERWLSDGRIVSVCPEVEAGMSIPRKPAEIVAGDGEQVLSGETMVAEKGGVEVTDEFIAGAEVALELCQRFHIKVAVLAEFSPSCGSSAIYDGSFSGKKVPGMGVTAALLRRHGVRVFSQYEVADADKAIRAISE</sequence>
<dbReference type="InterPro" id="IPR007553">
    <property type="entry name" value="2-thiour_desulf"/>
</dbReference>
<keyword evidence="2" id="KW-1185">Reference proteome</keyword>
<dbReference type="Pfam" id="PF04463">
    <property type="entry name" value="2-thiour_desulf"/>
    <property type="match status" value="1"/>
</dbReference>
<dbReference type="EMBL" id="JBHSZP010000019">
    <property type="protein sequence ID" value="MFC7090122.1"/>
    <property type="molecule type" value="Genomic_DNA"/>
</dbReference>
<dbReference type="PANTHER" id="PTHR30087:SF1">
    <property type="entry name" value="HYPOTHETICAL CYTOSOLIC PROTEIN"/>
    <property type="match status" value="1"/>
</dbReference>
<dbReference type="RefSeq" id="WP_346064030.1">
    <property type="nucleotide sequence ID" value="NZ_JBHSZP010000019.1"/>
</dbReference>
<comment type="caution">
    <text evidence="1">The sequence shown here is derived from an EMBL/GenBank/DDBJ whole genome shotgun (WGS) entry which is preliminary data.</text>
</comment>
<accession>A0ABW2EVU3</accession>
<gene>
    <name evidence="1" type="ORF">ACFQH5_11255</name>
</gene>
<evidence type="ECO:0000313" key="2">
    <source>
        <dbReference type="Proteomes" id="UP001596411"/>
    </source>
</evidence>
<protein>
    <submittedName>
        <fullName evidence="1">DUF523 domain-containing protein</fullName>
    </submittedName>
</protein>